<dbReference type="InterPro" id="IPR012347">
    <property type="entry name" value="Ferritin-like"/>
</dbReference>
<dbReference type="PROSITE" id="PS51257">
    <property type="entry name" value="PROKAR_LIPOPROTEIN"/>
    <property type="match status" value="1"/>
</dbReference>
<dbReference type="STRING" id="75922.BST47_14070"/>
<proteinExistence type="predicted"/>
<dbReference type="PANTHER" id="PTHR36933:SF1">
    <property type="entry name" value="SLL0788 PROTEIN"/>
    <property type="match status" value="1"/>
</dbReference>
<evidence type="ECO:0000313" key="4">
    <source>
        <dbReference type="EMBL" id="ORB65221.1"/>
    </source>
</evidence>
<dbReference type="Gene3D" id="1.20.1260.10">
    <property type="match status" value="1"/>
</dbReference>
<keyword evidence="5" id="KW-1185">Reference proteome</keyword>
<dbReference type="Proteomes" id="UP000192411">
    <property type="component" value="Unassembled WGS sequence"/>
</dbReference>
<dbReference type="InterPro" id="IPR005183">
    <property type="entry name" value="DUF305_CopM-like"/>
</dbReference>
<dbReference type="EMBL" id="MVIM01000006">
    <property type="protein sequence ID" value="ORB65221.1"/>
    <property type="molecule type" value="Genomic_DNA"/>
</dbReference>
<dbReference type="PANTHER" id="PTHR36933">
    <property type="entry name" value="SLL0788 PROTEIN"/>
    <property type="match status" value="1"/>
</dbReference>
<dbReference type="Pfam" id="PF03713">
    <property type="entry name" value="DUF305"/>
    <property type="match status" value="1"/>
</dbReference>
<sequence length="254" mass="26422">MKSIHTVVAGVAAVGALFAVGACSNTATEQSGPSTPAASTSMPAGAQAHNNADAMFAQHMIPHHQQAIEMSDIILGKQGIDPRVTDLAKQIKDAQMPEIEQLKGWLSAWGMPTTMPRMDMPGSSNMPGMPSHSMPSASGTPGDGGGAHHGDMPGSSSMPDNSMMPGGSMSPGANSMPGMGMMSQADMDRLKNAQGVEASKLFLTQMIAHHQGAIDMAQNEVENGQYQAAVEMAKSITSSQQKEIDTMKSILSSL</sequence>
<organism evidence="4 5">
    <name type="scientific">Mycolicibacterium tusciae</name>
    <dbReference type="NCBI Taxonomy" id="75922"/>
    <lineage>
        <taxon>Bacteria</taxon>
        <taxon>Bacillati</taxon>
        <taxon>Actinomycetota</taxon>
        <taxon>Actinomycetes</taxon>
        <taxon>Mycobacteriales</taxon>
        <taxon>Mycobacteriaceae</taxon>
        <taxon>Mycolicibacterium</taxon>
    </lineage>
</organism>
<dbReference type="AlphaFoldDB" id="A0A1X0JQU1"/>
<evidence type="ECO:0000256" key="1">
    <source>
        <dbReference type="SAM" id="MobiDB-lite"/>
    </source>
</evidence>
<feature type="region of interest" description="Disordered" evidence="1">
    <location>
        <begin position="26"/>
        <end position="46"/>
    </location>
</feature>
<dbReference type="OrthoDB" id="26872at2"/>
<name>A0A1X0JQU1_9MYCO</name>
<comment type="caution">
    <text evidence="4">The sequence shown here is derived from an EMBL/GenBank/DDBJ whole genome shotgun (WGS) entry which is preliminary data.</text>
</comment>
<feature type="region of interest" description="Disordered" evidence="1">
    <location>
        <begin position="114"/>
        <end position="175"/>
    </location>
</feature>
<feature type="domain" description="DUF305" evidence="3">
    <location>
        <begin position="53"/>
        <end position="251"/>
    </location>
</feature>
<feature type="compositionally biased region" description="Polar residues" evidence="1">
    <location>
        <begin position="26"/>
        <end position="42"/>
    </location>
</feature>
<evidence type="ECO:0000256" key="2">
    <source>
        <dbReference type="SAM" id="SignalP"/>
    </source>
</evidence>
<keyword evidence="2" id="KW-0732">Signal</keyword>
<feature type="chain" id="PRO_5039463199" evidence="2">
    <location>
        <begin position="28"/>
        <end position="254"/>
    </location>
</feature>
<evidence type="ECO:0000313" key="5">
    <source>
        <dbReference type="Proteomes" id="UP000192411"/>
    </source>
</evidence>
<evidence type="ECO:0000259" key="3">
    <source>
        <dbReference type="Pfam" id="PF03713"/>
    </source>
</evidence>
<gene>
    <name evidence="4" type="ORF">BST47_14070</name>
</gene>
<feature type="signal peptide" evidence="2">
    <location>
        <begin position="1"/>
        <end position="27"/>
    </location>
</feature>
<reference evidence="4 5" key="1">
    <citation type="submission" date="2017-02" db="EMBL/GenBank/DDBJ databases">
        <title>The new phylogeny of genus Mycobacterium.</title>
        <authorList>
            <person name="Tortoli E."/>
            <person name="Trovato A."/>
            <person name="Cirillo D.M."/>
        </authorList>
    </citation>
    <scope>NUCLEOTIDE SEQUENCE [LARGE SCALE GENOMIC DNA]</scope>
    <source>
        <strain evidence="4 5">DSM 44338</strain>
    </source>
</reference>
<protein>
    <submittedName>
        <fullName evidence="4">DUF305 domain-containing protein</fullName>
    </submittedName>
</protein>
<accession>A0A1X0JQU1</accession>
<dbReference type="RefSeq" id="WP_067394812.1">
    <property type="nucleotide sequence ID" value="NZ_MVIM01000006.1"/>
</dbReference>